<dbReference type="InterPro" id="IPR022263">
    <property type="entry name" value="KxYKxGKxW"/>
</dbReference>
<dbReference type="NCBIfam" id="TIGR03715">
    <property type="entry name" value="KxYKxGKxW"/>
    <property type="match status" value="1"/>
</dbReference>
<feature type="compositionally biased region" description="Low complexity" evidence="5">
    <location>
        <begin position="1153"/>
        <end position="1190"/>
    </location>
</feature>
<keyword evidence="6" id="KW-0812">Transmembrane</keyword>
<dbReference type="PROSITE" id="PS50847">
    <property type="entry name" value="GRAM_POS_ANCHORING"/>
    <property type="match status" value="1"/>
</dbReference>
<dbReference type="Proteomes" id="UP000051160">
    <property type="component" value="Unassembled WGS sequence"/>
</dbReference>
<protein>
    <recommendedName>
        <fullName evidence="7">Gram-positive cocci surface proteins LPxTG domain-containing protein</fullName>
    </recommendedName>
</protein>
<dbReference type="Pfam" id="PF17966">
    <property type="entry name" value="Muc_B2"/>
    <property type="match status" value="4"/>
</dbReference>
<sequence>MRKGSIHMTNEKVHYKMYKDGRTWVFAAITVATLGLGIMTGTGVTAHAATDPTSSTATGATDSTSEPTAVIDSSSPDTTNVDGSTAGTGAAATTEAADPAPSTTTAPTPAPAAAPVAADSATKYVANAQSQPAIIDKASGNPTKATDGSIATNSGSNGVTVGAYWTAENSDGDVTQTVSENGNDQSNSTLSASAQNIQSHFTFGNTSDTDITEGQVDLITPYGDYISDKADGNDDPHFETNMTAADILASLPTGFTATFSNKGGLYNIAADQLTDDQVATLVAVQLKGTIAAGQNYNVTWNQTLIGAGDDTRHADTHTQYLSDSGAIQPSANAYMSVAEQTMPVKDGNVTVSATIGNGQASATTNQFADDLNGPTVSSVAPFDVEKNDPNSVSATFTLSNDTDDYMYTNYVILLPNYYSNTYMNMISNYSIDASKVNESTFTSAFPSNLIIRYSIEQGEYLNMATMLATHPNFTWNQLIAVQFIGTLNGQTSYSVNLPLTYVNQNQTDLNVGTINASAGVLAFNQIGDILGDIQSNLSLTKEVDLNLDGPYFAYQINADNSLTLADEDVQKLLPTIDKSQIMISNNTPWSPDQNAANTPLYQGGSYAISLTDIQNILVANGYTVQLNQNGDAYQYYSYNSTFKDVTMKDADDGSAQWNYSATNSDGGVPVIKVLNTHDSTIQATKDTTVNLKDNFDGVSASTYYTADDSDVKATLDDPTGVLKDNGDGTYTVQKAGQYTITYSIAISNSVTVTKKATVTVEPTILYGTATTTRTISYVNVDGTTNGNDPIVQTVTYKTTTDSLTGETIYTPQNGYYEVKSPAIKGYKPDQAVIAQQGLAATNVAPTDSEVVVTYNPTYSYGMATSTRTINFVNSDGTASVAPIVQTVTYKTVTNDATGETVYTPTGAYYEVKVPTQANYTPEQATVAQVAVGATTTAPTDTSVTVTYNPTSTYGTVTSTRTINFVNVDGTINPTAPIVQTITYKTVTNAATGETIYTPQGAYYEVKVPTQKGYVADKTVIAQVAVSATNVLPTDTTVTVNYTPTYSYGTATSTRTINFVNADGTTNKTAPVVQTITYKTVTNDATGETVYTPQGAYYEYQVPTLTGYTASQTTVAQATVGATTTAPENTTVTITYTKNATKPDEGGTTKPDDGGTTTPDNGGTTTPDNGGTTTPDNGGTSTGTDGATVTPGWDDPGIVPPEGSFNPDSVDAGATNGGNGEETIHTTSQPTQAVKELDSTESTTEQPAAKQNLAAKRLPQTSETTAQTGSVIGLSLLGLLSVLGLAKKSRRED</sequence>
<dbReference type="Pfam" id="PF19258">
    <property type="entry name" value="KxYKxGKxW_sig"/>
    <property type="match status" value="1"/>
</dbReference>
<dbReference type="Gene3D" id="2.60.40.4300">
    <property type="match status" value="4"/>
</dbReference>
<evidence type="ECO:0000256" key="4">
    <source>
        <dbReference type="ARBA" id="ARBA00023088"/>
    </source>
</evidence>
<dbReference type="InterPro" id="IPR019931">
    <property type="entry name" value="LPXTG_anchor"/>
</dbReference>
<evidence type="ECO:0000256" key="3">
    <source>
        <dbReference type="ARBA" id="ARBA00022729"/>
    </source>
</evidence>
<feature type="compositionally biased region" description="Polar residues" evidence="5">
    <location>
        <begin position="1258"/>
        <end position="1267"/>
    </location>
</feature>
<evidence type="ECO:0000313" key="9">
    <source>
        <dbReference type="Proteomes" id="UP000051160"/>
    </source>
</evidence>
<dbReference type="STRING" id="1423776.FD04_GL000341"/>
<feature type="transmembrane region" description="Helical" evidence="6">
    <location>
        <begin position="1265"/>
        <end position="1285"/>
    </location>
</feature>
<name>A0A0R1LSI3_9LACO</name>
<accession>A0A0R1LSI3</accession>
<keyword evidence="6" id="KW-0472">Membrane</keyword>
<feature type="compositionally biased region" description="Polar residues" evidence="5">
    <location>
        <begin position="71"/>
        <end position="81"/>
    </location>
</feature>
<evidence type="ECO:0000256" key="6">
    <source>
        <dbReference type="SAM" id="Phobius"/>
    </source>
</evidence>
<dbReference type="InterPro" id="IPR041495">
    <property type="entry name" value="Mub_B2"/>
</dbReference>
<feature type="domain" description="Gram-positive cocci surface proteins LPxTG" evidence="7">
    <location>
        <begin position="1257"/>
        <end position="1292"/>
    </location>
</feature>
<dbReference type="EMBL" id="AZEE01000027">
    <property type="protein sequence ID" value="KRK98607.1"/>
    <property type="molecule type" value="Genomic_DNA"/>
</dbReference>
<keyword evidence="9" id="KW-1185">Reference proteome</keyword>
<reference evidence="8 9" key="1">
    <citation type="journal article" date="2015" name="Genome Announc.">
        <title>Expanding the biotechnology potential of lactobacilli through comparative genomics of 213 strains and associated genera.</title>
        <authorList>
            <person name="Sun Z."/>
            <person name="Harris H.M."/>
            <person name="McCann A."/>
            <person name="Guo C."/>
            <person name="Argimon S."/>
            <person name="Zhang W."/>
            <person name="Yang X."/>
            <person name="Jeffery I.B."/>
            <person name="Cooney J.C."/>
            <person name="Kagawa T.F."/>
            <person name="Liu W."/>
            <person name="Song Y."/>
            <person name="Salvetti E."/>
            <person name="Wrobel A."/>
            <person name="Rasinkangas P."/>
            <person name="Parkhill J."/>
            <person name="Rea M.C."/>
            <person name="O'Sullivan O."/>
            <person name="Ritari J."/>
            <person name="Douillard F.P."/>
            <person name="Paul Ross R."/>
            <person name="Yang R."/>
            <person name="Briner A.E."/>
            <person name="Felis G.E."/>
            <person name="de Vos W.M."/>
            <person name="Barrangou R."/>
            <person name="Klaenhammer T.R."/>
            <person name="Caufield P.W."/>
            <person name="Cui Y."/>
            <person name="Zhang H."/>
            <person name="O'Toole P.W."/>
        </authorList>
    </citation>
    <scope>NUCLEOTIDE SEQUENCE [LARGE SCALE GENOMIC DNA]</scope>
    <source>
        <strain evidence="8 9">DSM 19909</strain>
    </source>
</reference>
<feature type="compositionally biased region" description="Low complexity" evidence="5">
    <location>
        <begin position="50"/>
        <end position="65"/>
    </location>
</feature>
<keyword evidence="4" id="KW-0572">Peptidoglycan-anchor</keyword>
<evidence type="ECO:0000256" key="1">
    <source>
        <dbReference type="ARBA" id="ARBA00022512"/>
    </source>
</evidence>
<feature type="region of interest" description="Disordered" evidence="5">
    <location>
        <begin position="50"/>
        <end position="115"/>
    </location>
</feature>
<comment type="caution">
    <text evidence="8">The sequence shown here is derived from an EMBL/GenBank/DDBJ whole genome shotgun (WGS) entry which is preliminary data.</text>
</comment>
<evidence type="ECO:0000259" key="7">
    <source>
        <dbReference type="PROSITE" id="PS50847"/>
    </source>
</evidence>
<keyword evidence="6" id="KW-1133">Transmembrane helix</keyword>
<keyword evidence="1" id="KW-0134">Cell wall</keyword>
<organism evidence="8 9">
    <name type="scientific">Secundilactobacillus odoratitofui DSM 19909 = JCM 15043</name>
    <dbReference type="NCBI Taxonomy" id="1423776"/>
    <lineage>
        <taxon>Bacteria</taxon>
        <taxon>Bacillati</taxon>
        <taxon>Bacillota</taxon>
        <taxon>Bacilli</taxon>
        <taxon>Lactobacillales</taxon>
        <taxon>Lactobacillaceae</taxon>
        <taxon>Secundilactobacillus</taxon>
    </lineage>
</organism>
<dbReference type="NCBIfam" id="TIGR01167">
    <property type="entry name" value="LPXTG_anchor"/>
    <property type="match status" value="1"/>
</dbReference>
<feature type="region of interest" description="Disordered" evidence="5">
    <location>
        <begin position="1133"/>
        <end position="1269"/>
    </location>
</feature>
<evidence type="ECO:0000256" key="5">
    <source>
        <dbReference type="SAM" id="MobiDB-lite"/>
    </source>
</evidence>
<keyword evidence="3" id="KW-0732">Signal</keyword>
<dbReference type="OrthoDB" id="2330192at2"/>
<feature type="compositionally biased region" description="Basic and acidic residues" evidence="5">
    <location>
        <begin position="1140"/>
        <end position="1152"/>
    </location>
</feature>
<proteinExistence type="predicted"/>
<evidence type="ECO:0000256" key="2">
    <source>
        <dbReference type="ARBA" id="ARBA00022525"/>
    </source>
</evidence>
<dbReference type="PATRIC" id="fig|1423776.4.peg.342"/>
<keyword evidence="2" id="KW-0964">Secreted</keyword>
<feature type="compositionally biased region" description="Low complexity" evidence="5">
    <location>
        <begin position="82"/>
        <end position="115"/>
    </location>
</feature>
<gene>
    <name evidence="8" type="ORF">FD04_GL000341</name>
</gene>
<evidence type="ECO:0000313" key="8">
    <source>
        <dbReference type="EMBL" id="KRK98607.1"/>
    </source>
</evidence>